<evidence type="ECO:0000256" key="5">
    <source>
        <dbReference type="ARBA" id="ARBA00022605"/>
    </source>
</evidence>
<evidence type="ECO:0000256" key="4">
    <source>
        <dbReference type="ARBA" id="ARBA00022576"/>
    </source>
</evidence>
<protein>
    <recommendedName>
        <fullName evidence="12">Phosphoserine aminotransferase</fullName>
        <ecNumber evidence="12">2.6.1.52</ecNumber>
    </recommendedName>
    <alternativeName>
        <fullName evidence="12">Phosphohydroxythreonine aminotransferase</fullName>
        <shortName evidence="12">PSAT</shortName>
    </alternativeName>
</protein>
<evidence type="ECO:0000256" key="10">
    <source>
        <dbReference type="ARBA" id="ARBA00047630"/>
    </source>
</evidence>
<feature type="binding site" evidence="12">
    <location>
        <begin position="124"/>
        <end position="125"/>
    </location>
    <ligand>
        <name>pyridoxal 5'-phosphate</name>
        <dbReference type="ChEBI" id="CHEBI:597326"/>
    </ligand>
</feature>
<feature type="binding site" evidence="12">
    <location>
        <position position="150"/>
    </location>
    <ligand>
        <name>pyridoxal 5'-phosphate</name>
        <dbReference type="ChEBI" id="CHEBI:597326"/>
    </ligand>
</feature>
<feature type="binding site" evidence="12">
    <location>
        <position position="200"/>
    </location>
    <ligand>
        <name>pyridoxal 5'-phosphate</name>
        <dbReference type="ChEBI" id="CHEBI:597326"/>
    </ligand>
</feature>
<evidence type="ECO:0000256" key="7">
    <source>
        <dbReference type="ARBA" id="ARBA00022898"/>
    </source>
</evidence>
<keyword evidence="9 12" id="KW-0718">Serine biosynthesis</keyword>
<dbReference type="UniPathway" id="UPA00244">
    <property type="reaction ID" value="UER00311"/>
</dbReference>
<evidence type="ECO:0000256" key="13">
    <source>
        <dbReference type="RuleBase" id="RU004505"/>
    </source>
</evidence>
<feature type="binding site" evidence="12">
    <location>
        <position position="90"/>
    </location>
    <ligand>
        <name>L-glutamate</name>
        <dbReference type="ChEBI" id="CHEBI:29985"/>
    </ligand>
</feature>
<feature type="binding site" evidence="12">
    <location>
        <position position="220"/>
    </location>
    <ligand>
        <name>pyridoxal 5'-phosphate</name>
        <dbReference type="ChEBI" id="CHEBI:597326"/>
    </ligand>
</feature>
<dbReference type="PIRSF" id="PIRSF000525">
    <property type="entry name" value="SerC"/>
    <property type="match status" value="1"/>
</dbReference>
<sequence>MKDSFDRRICYSQAFYRDKDFSRSGVFFVGRKLIPNLPFVTLSLMYLFQERIYNFGAGPAMLPNEVMEIAAAEFLNYKGSGMSVMEVSHREPLFEDVIKKAEILLRELLDLEDDYSVAFFSGGATLHFSALPLNLLKEGESFDIAHTGIWTKKAWEEGLKFNEVNVIHDATENHFTDTPVLTDANLSGKGKYLHITSNNTIYGSQYPELPKIKRVPLVADMTSELLSRKINVKDFGIIFAGAQKNIGPSGLSLAIIRNDLLGISGRKIPVLLDYSVMVKNQSLYNTPATYSIYIAKLVFEWLLKLGGIEAIEKVNEQKANLIYDFIDSSSLYTCPVQKRSRSKMNVVFLLRDKNLDSKFLDEAEKNGLHGLGGHRLVGGFRASIYNSMPLAGVQKLVSFMKEFESKT</sequence>
<evidence type="ECO:0000259" key="14">
    <source>
        <dbReference type="Pfam" id="PF00266"/>
    </source>
</evidence>
<keyword evidence="8 12" id="KW-0664">Pyridoxine biosynthesis</keyword>
<comment type="pathway">
    <text evidence="2 12 13">Amino-acid biosynthesis; L-serine biosynthesis; L-serine from 3-phospho-D-glycerate: step 2/3.</text>
</comment>
<gene>
    <name evidence="12" type="primary">serC</name>
    <name evidence="15" type="ORF">LBBP_03693</name>
</gene>
<feature type="binding site" evidence="12">
    <location>
        <begin position="285"/>
        <end position="286"/>
    </location>
    <ligand>
        <name>pyridoxal 5'-phosphate</name>
        <dbReference type="ChEBI" id="CHEBI:597326"/>
    </ligand>
</feature>
<keyword evidence="5 12" id="KW-0028">Amino-acid biosynthesis</keyword>
<dbReference type="Proteomes" id="UP000058857">
    <property type="component" value="Chromosome 1"/>
</dbReference>
<comment type="cofactor">
    <cofactor evidence="12">
        <name>pyridoxal 5'-phosphate</name>
        <dbReference type="ChEBI" id="CHEBI:597326"/>
    </cofactor>
    <text evidence="12">Binds 1 pyridoxal phosphate per subunit.</text>
</comment>
<dbReference type="Pfam" id="PF00266">
    <property type="entry name" value="Aminotran_5"/>
    <property type="match status" value="1"/>
</dbReference>
<comment type="catalytic activity">
    <reaction evidence="10 12">
        <text>4-(phosphooxy)-L-threonine + 2-oxoglutarate = (R)-3-hydroxy-2-oxo-4-phosphooxybutanoate + L-glutamate</text>
        <dbReference type="Rhea" id="RHEA:16573"/>
        <dbReference type="ChEBI" id="CHEBI:16810"/>
        <dbReference type="ChEBI" id="CHEBI:29985"/>
        <dbReference type="ChEBI" id="CHEBI:58452"/>
        <dbReference type="ChEBI" id="CHEBI:58538"/>
        <dbReference type="EC" id="2.6.1.52"/>
    </reaction>
</comment>
<evidence type="ECO:0000313" key="16">
    <source>
        <dbReference type="Proteomes" id="UP000058857"/>
    </source>
</evidence>
<evidence type="ECO:0000256" key="12">
    <source>
        <dbReference type="HAMAP-Rule" id="MF_00160"/>
    </source>
</evidence>
<dbReference type="EMBL" id="CP012029">
    <property type="protein sequence ID" value="ALO27866.1"/>
    <property type="molecule type" value="Genomic_DNA"/>
</dbReference>
<comment type="function">
    <text evidence="12">Catalyzes the reversible conversion of 3-phosphohydroxypyruvate to phosphoserine and of 3-hydroxy-2-oxo-4-phosphonooxybutanoate to phosphohydroxythreonine.</text>
</comment>
<dbReference type="AlphaFoldDB" id="A0A0S2IW28"/>
<proteinExistence type="inferred from homology"/>
<comment type="catalytic activity">
    <reaction evidence="11 12 13">
        <text>O-phospho-L-serine + 2-oxoglutarate = 3-phosphooxypyruvate + L-glutamate</text>
        <dbReference type="Rhea" id="RHEA:14329"/>
        <dbReference type="ChEBI" id="CHEBI:16810"/>
        <dbReference type="ChEBI" id="CHEBI:18110"/>
        <dbReference type="ChEBI" id="CHEBI:29985"/>
        <dbReference type="ChEBI" id="CHEBI:57524"/>
        <dbReference type="EC" id="2.6.1.52"/>
    </reaction>
</comment>
<dbReference type="HAMAP" id="MF_00160">
    <property type="entry name" value="SerC_aminotrans_5"/>
    <property type="match status" value="1"/>
</dbReference>
<comment type="subunit">
    <text evidence="12">Homodimer.</text>
</comment>
<organism evidence="15">
    <name type="scientific">Leptospira borgpetersenii serovar Ballum</name>
    <dbReference type="NCBI Taxonomy" id="280505"/>
    <lineage>
        <taxon>Bacteria</taxon>
        <taxon>Pseudomonadati</taxon>
        <taxon>Spirochaetota</taxon>
        <taxon>Spirochaetia</taxon>
        <taxon>Leptospirales</taxon>
        <taxon>Leptospiraceae</taxon>
        <taxon>Leptospira</taxon>
    </lineage>
</organism>
<dbReference type="FunFam" id="3.40.640.10:FF:000010">
    <property type="entry name" value="Phosphoserine aminotransferase"/>
    <property type="match status" value="1"/>
</dbReference>
<comment type="pathway">
    <text evidence="1 12">Cofactor biosynthesis; pyridoxine 5'-phosphate biosynthesis; pyridoxine 5'-phosphate from D-erythrose 4-phosphate: step 3/5.</text>
</comment>
<keyword evidence="7 12" id="KW-0663">Pyridoxal phosphate</keyword>
<feature type="domain" description="Aminotransferase class V" evidence="14">
    <location>
        <begin position="52"/>
        <end position="396"/>
    </location>
</feature>
<comment type="subcellular location">
    <subcellularLocation>
        <location evidence="12">Cytoplasm</location>
    </subcellularLocation>
</comment>
<dbReference type="PANTHER" id="PTHR43247:SF1">
    <property type="entry name" value="PHOSPHOSERINE AMINOTRANSFERASE"/>
    <property type="match status" value="1"/>
</dbReference>
<feature type="binding site" evidence="12">
    <location>
        <position position="243"/>
    </location>
    <ligand>
        <name>pyridoxal 5'-phosphate</name>
        <dbReference type="ChEBI" id="CHEBI:597326"/>
    </ligand>
</feature>
<name>A0A0S2IW28_LEPBO</name>
<dbReference type="SUPFAM" id="SSF53383">
    <property type="entry name" value="PLP-dependent transferases"/>
    <property type="match status" value="1"/>
</dbReference>
<comment type="similarity">
    <text evidence="3 12">Belongs to the class-V pyridoxal-phosphate-dependent aminotransferase family. SerC subfamily.</text>
</comment>
<dbReference type="PANTHER" id="PTHR43247">
    <property type="entry name" value="PHOSPHOSERINE AMINOTRANSFERASE"/>
    <property type="match status" value="1"/>
</dbReference>
<dbReference type="Gene3D" id="3.90.1150.10">
    <property type="entry name" value="Aspartate Aminotransferase, domain 1"/>
    <property type="match status" value="1"/>
</dbReference>
<evidence type="ECO:0000256" key="1">
    <source>
        <dbReference type="ARBA" id="ARBA00004915"/>
    </source>
</evidence>
<evidence type="ECO:0000256" key="9">
    <source>
        <dbReference type="ARBA" id="ARBA00023299"/>
    </source>
</evidence>
<dbReference type="InterPro" id="IPR015424">
    <property type="entry name" value="PyrdxlP-dep_Trfase"/>
</dbReference>
<accession>A0A0S2IW28</accession>
<dbReference type="InterPro" id="IPR015421">
    <property type="entry name" value="PyrdxlP-dep_Trfase_major"/>
</dbReference>
<dbReference type="GO" id="GO:0008615">
    <property type="term" value="P:pyridoxine biosynthetic process"/>
    <property type="evidence" value="ECO:0007669"/>
    <property type="project" value="UniProtKB-UniRule"/>
</dbReference>
<dbReference type="PATRIC" id="fig|280505.15.peg.3596"/>
<dbReference type="UniPathway" id="UPA00135">
    <property type="reaction ID" value="UER00197"/>
</dbReference>
<evidence type="ECO:0000256" key="3">
    <source>
        <dbReference type="ARBA" id="ARBA00006904"/>
    </source>
</evidence>
<dbReference type="GO" id="GO:0004648">
    <property type="term" value="F:O-phospho-L-serine:2-oxoglutarate aminotransferase activity"/>
    <property type="evidence" value="ECO:0007669"/>
    <property type="project" value="UniProtKB-UniRule"/>
</dbReference>
<dbReference type="NCBIfam" id="TIGR01364">
    <property type="entry name" value="serC_1"/>
    <property type="match status" value="1"/>
</dbReference>
<evidence type="ECO:0000256" key="11">
    <source>
        <dbReference type="ARBA" id="ARBA00049007"/>
    </source>
</evidence>
<evidence type="ECO:0000256" key="2">
    <source>
        <dbReference type="ARBA" id="ARBA00005099"/>
    </source>
</evidence>
<dbReference type="InterPro" id="IPR000192">
    <property type="entry name" value="Aminotrans_V_dom"/>
</dbReference>
<dbReference type="GO" id="GO:0005737">
    <property type="term" value="C:cytoplasm"/>
    <property type="evidence" value="ECO:0007669"/>
    <property type="project" value="UniProtKB-SubCell"/>
</dbReference>
<evidence type="ECO:0000256" key="6">
    <source>
        <dbReference type="ARBA" id="ARBA00022679"/>
    </source>
</evidence>
<dbReference type="Gene3D" id="3.40.640.10">
    <property type="entry name" value="Type I PLP-dependent aspartate aminotransferase-like (Major domain)"/>
    <property type="match status" value="1"/>
</dbReference>
<evidence type="ECO:0000313" key="15">
    <source>
        <dbReference type="EMBL" id="ALO27866.1"/>
    </source>
</evidence>
<feature type="modified residue" description="N6-(pyridoxal phosphate)lysine" evidence="12">
    <location>
        <position position="244"/>
    </location>
</feature>
<keyword evidence="4 12" id="KW-0032">Aminotransferase</keyword>
<comment type="caution">
    <text evidence="12">Lacks conserved residue(s) required for the propagation of feature annotation.</text>
</comment>
<dbReference type="InterPro" id="IPR015422">
    <property type="entry name" value="PyrdxlP-dep_Trfase_small"/>
</dbReference>
<reference evidence="15 16" key="1">
    <citation type="journal article" date="2015" name="PLoS Negl. Trop. Dis.">
        <title>Distribution of Plasmids in Distinct Leptospira Pathogenic Species.</title>
        <authorList>
            <person name="Wang Y."/>
            <person name="Zhuang X."/>
            <person name="Zhong Y."/>
            <person name="Zhang C."/>
            <person name="Zhang Y."/>
            <person name="Zeng L."/>
            <person name="Zhu Y."/>
            <person name="He P."/>
            <person name="Dong K."/>
            <person name="Pal U."/>
            <person name="Guo X."/>
            <person name="Qin J."/>
        </authorList>
    </citation>
    <scope>NUCLEOTIDE SEQUENCE [LARGE SCALE GENOMIC DNA]</scope>
    <source>
        <strain evidence="15 16">56604</strain>
    </source>
</reference>
<dbReference type="GO" id="GO:0030170">
    <property type="term" value="F:pyridoxal phosphate binding"/>
    <property type="evidence" value="ECO:0007669"/>
    <property type="project" value="UniProtKB-UniRule"/>
</dbReference>
<dbReference type="InterPro" id="IPR020578">
    <property type="entry name" value="Aminotrans_V_PyrdxlP_BS"/>
</dbReference>
<dbReference type="FunFam" id="3.90.1150.10:FF:000006">
    <property type="entry name" value="Phosphoserine aminotransferase"/>
    <property type="match status" value="1"/>
</dbReference>
<keyword evidence="12" id="KW-0963">Cytoplasm</keyword>
<dbReference type="GO" id="GO:0006564">
    <property type="term" value="P:L-serine biosynthetic process"/>
    <property type="evidence" value="ECO:0007669"/>
    <property type="project" value="UniProtKB-UniRule"/>
</dbReference>
<dbReference type="EC" id="2.6.1.52" evidence="12"/>
<dbReference type="PROSITE" id="PS00595">
    <property type="entry name" value="AA_TRANSFER_CLASS_5"/>
    <property type="match status" value="1"/>
</dbReference>
<dbReference type="NCBIfam" id="NF003764">
    <property type="entry name" value="PRK05355.1"/>
    <property type="match status" value="1"/>
</dbReference>
<keyword evidence="6 12" id="KW-0808">Transferase</keyword>
<evidence type="ECO:0000256" key="8">
    <source>
        <dbReference type="ARBA" id="ARBA00023096"/>
    </source>
</evidence>
<dbReference type="InterPro" id="IPR022278">
    <property type="entry name" value="Pser_aminoTfrase"/>
</dbReference>